<dbReference type="EMBL" id="GEDG01009423">
    <property type="protein sequence ID" value="JAP29124.1"/>
    <property type="molecule type" value="Transcribed_RNA"/>
</dbReference>
<name>A0A0V0I996_SOLCH</name>
<dbReference type="PANTHER" id="PTHR47337">
    <property type="entry name" value="TETRATRICOPEPTIDE REPEAT (TPR)-LIKE SUPERFAMILY PROTEIN"/>
    <property type="match status" value="1"/>
</dbReference>
<reference evidence="1" key="1">
    <citation type="submission" date="2015-12" db="EMBL/GenBank/DDBJ databases">
        <title>Gene expression during late stages of embryo sac development: a critical building block for successful pollen-pistil interactions.</title>
        <authorList>
            <person name="Liu Y."/>
            <person name="Joly V."/>
            <person name="Sabar M."/>
            <person name="Matton D.P."/>
        </authorList>
    </citation>
    <scope>NUCLEOTIDE SEQUENCE</scope>
</reference>
<organism evidence="1">
    <name type="scientific">Solanum chacoense</name>
    <name type="common">Chaco potato</name>
    <dbReference type="NCBI Taxonomy" id="4108"/>
    <lineage>
        <taxon>Eukaryota</taxon>
        <taxon>Viridiplantae</taxon>
        <taxon>Streptophyta</taxon>
        <taxon>Embryophyta</taxon>
        <taxon>Tracheophyta</taxon>
        <taxon>Spermatophyta</taxon>
        <taxon>Magnoliopsida</taxon>
        <taxon>eudicotyledons</taxon>
        <taxon>Gunneridae</taxon>
        <taxon>Pentapetalae</taxon>
        <taxon>asterids</taxon>
        <taxon>lamiids</taxon>
        <taxon>Solanales</taxon>
        <taxon>Solanaceae</taxon>
        <taxon>Solanoideae</taxon>
        <taxon>Solaneae</taxon>
        <taxon>Solanum</taxon>
    </lineage>
</organism>
<accession>A0A0V0I996</accession>
<sequence length="108" mass="11980">MHIYSIILLHCLQHFYRTELPISGIMVSKPVILLSQIQVNSMAVVRMQAPEVKGPIYDPGNALTSNLEQVKVGQAVYVAGSFSTTLASQTSTHIFFHAPSMYKPQNTF</sequence>
<dbReference type="PANTHER" id="PTHR47337:SF1">
    <property type="entry name" value="TETRATRICOPEPTIDE REPEAT (TPR)-LIKE SUPERFAMILY PROTEIN"/>
    <property type="match status" value="1"/>
</dbReference>
<dbReference type="AlphaFoldDB" id="A0A0V0I996"/>
<evidence type="ECO:0000313" key="1">
    <source>
        <dbReference type="EMBL" id="JAP29124.1"/>
    </source>
</evidence>
<proteinExistence type="predicted"/>
<protein>
    <submittedName>
        <fullName evidence="1">Putative ovule protein</fullName>
    </submittedName>
</protein>